<dbReference type="PROSITE" id="PS52029">
    <property type="entry name" value="LD_TPASE"/>
    <property type="match status" value="1"/>
</dbReference>
<dbReference type="CDD" id="cd16913">
    <property type="entry name" value="YkuD_like"/>
    <property type="match status" value="1"/>
</dbReference>
<keyword evidence="2" id="KW-1003">Cell membrane</keyword>
<evidence type="ECO:0000256" key="4">
    <source>
        <dbReference type="ARBA" id="ARBA00022729"/>
    </source>
</evidence>
<evidence type="ECO:0000256" key="13">
    <source>
        <dbReference type="PROSITE-ProRule" id="PRU01373"/>
    </source>
</evidence>
<reference evidence="16 17" key="1">
    <citation type="submission" date="2023-07" db="EMBL/GenBank/DDBJ databases">
        <title>Sequencing the genomes of 1000 actinobacteria strains.</title>
        <authorList>
            <person name="Klenk H.-P."/>
        </authorList>
    </citation>
    <scope>NUCLEOTIDE SEQUENCE [LARGE SCALE GENOMIC DNA]</scope>
    <source>
        <strain evidence="16 17">DSM 44709</strain>
    </source>
</reference>
<evidence type="ECO:0000256" key="14">
    <source>
        <dbReference type="SAM" id="SignalP"/>
    </source>
</evidence>
<dbReference type="GO" id="GO:0005576">
    <property type="term" value="C:extracellular region"/>
    <property type="evidence" value="ECO:0007669"/>
    <property type="project" value="TreeGrafter"/>
</dbReference>
<evidence type="ECO:0000256" key="10">
    <source>
        <dbReference type="ARBA" id="ARBA00023315"/>
    </source>
</evidence>
<evidence type="ECO:0000313" key="16">
    <source>
        <dbReference type="EMBL" id="MDQ0367546.1"/>
    </source>
</evidence>
<feature type="domain" description="L,D-TPase catalytic" evidence="15">
    <location>
        <begin position="238"/>
        <end position="363"/>
    </location>
</feature>
<gene>
    <name evidence="16" type="ORF">J2S42_004215</name>
</gene>
<evidence type="ECO:0000256" key="3">
    <source>
        <dbReference type="ARBA" id="ARBA00022679"/>
    </source>
</evidence>
<keyword evidence="6 13" id="KW-0573">Peptidoglycan synthesis</keyword>
<dbReference type="PROSITE" id="PS51257">
    <property type="entry name" value="PROKAR_LIPOPROTEIN"/>
    <property type="match status" value="1"/>
</dbReference>
<comment type="caution">
    <text evidence="16">The sequence shown here is derived from an EMBL/GenBank/DDBJ whole genome shotgun (WGS) entry which is preliminary data.</text>
</comment>
<keyword evidence="5 13" id="KW-0133">Cell shape</keyword>
<feature type="active site" description="Proton donor/acceptor" evidence="13">
    <location>
        <position position="321"/>
    </location>
</feature>
<evidence type="ECO:0000256" key="11">
    <source>
        <dbReference type="ARBA" id="ARBA00023316"/>
    </source>
</evidence>
<dbReference type="AlphaFoldDB" id="A0AAE4AZA8"/>
<comment type="pathway">
    <text evidence="1 13">Cell wall biogenesis; peptidoglycan biosynthesis.</text>
</comment>
<dbReference type="Pfam" id="PF17964">
    <property type="entry name" value="Big_10"/>
    <property type="match status" value="1"/>
</dbReference>
<accession>A0AAE4AZA8</accession>
<evidence type="ECO:0000256" key="9">
    <source>
        <dbReference type="ARBA" id="ARBA00023288"/>
    </source>
</evidence>
<dbReference type="Gene3D" id="2.60.40.3780">
    <property type="match status" value="1"/>
</dbReference>
<dbReference type="InterPro" id="IPR005490">
    <property type="entry name" value="LD_TPept_cat_dom"/>
</dbReference>
<feature type="chain" id="PRO_5041920663" evidence="14">
    <location>
        <begin position="18"/>
        <end position="391"/>
    </location>
</feature>
<dbReference type="GO" id="GO:0008360">
    <property type="term" value="P:regulation of cell shape"/>
    <property type="evidence" value="ECO:0007669"/>
    <property type="project" value="UniProtKB-UniRule"/>
</dbReference>
<evidence type="ECO:0000256" key="8">
    <source>
        <dbReference type="ARBA" id="ARBA00023139"/>
    </source>
</evidence>
<dbReference type="Gene3D" id="2.60.40.3710">
    <property type="match status" value="1"/>
</dbReference>
<dbReference type="EMBL" id="JAUSUZ010000001">
    <property type="protein sequence ID" value="MDQ0367546.1"/>
    <property type="molecule type" value="Genomic_DNA"/>
</dbReference>
<feature type="active site" description="Nucleophile" evidence="13">
    <location>
        <position position="339"/>
    </location>
</feature>
<dbReference type="GO" id="GO:0071972">
    <property type="term" value="F:peptidoglycan L,D-transpeptidase activity"/>
    <property type="evidence" value="ECO:0007669"/>
    <property type="project" value="TreeGrafter"/>
</dbReference>
<dbReference type="PANTHER" id="PTHR30582">
    <property type="entry name" value="L,D-TRANSPEPTIDASE"/>
    <property type="match status" value="1"/>
</dbReference>
<keyword evidence="7" id="KW-0472">Membrane</keyword>
<dbReference type="Proteomes" id="UP001240236">
    <property type="component" value="Unassembled WGS sequence"/>
</dbReference>
<comment type="pathway">
    <text evidence="12">Glycan biosynthesis.</text>
</comment>
<dbReference type="InterPro" id="IPR050979">
    <property type="entry name" value="LD-transpeptidase"/>
</dbReference>
<dbReference type="Gene3D" id="2.40.440.10">
    <property type="entry name" value="L,D-transpeptidase catalytic domain-like"/>
    <property type="match status" value="1"/>
</dbReference>
<sequence>MRLVTRALSLALVPALALGLAACGDDDPAAPGGGGATGAASSAAAPLAVTPADRETNVPVSAEIGLADGGALTQVALTDGAGAAVEGALRADGSTWVPADPLSYDTTYTVRATAGDRAATSTFTTMSRPGNRMDAQIFMADGKTYGQAMPIVVEFGQGGVKEADRAAVERRLFVESDPPQEGVWHWDSDIQVEYRPEQYWQPGTKLTVRLGLGGLPVGDGRYGKVDVDLTASIDTKRREIQVDNASKRLTAVEDGKTLQTYPVSLGKTSAPSFSGTMVIIERLEKTTFDSSTYGVPASSPDGYRTDVQYAERLTWSGQFIHAAPWSDADQGRRNVSHGCVNVSDSGGKWIFEWARVGDPVVIKGTEEKLPVGDGWTAWNMSWADFKAGSAL</sequence>
<name>A0AAE4AZA8_9ACTN</name>
<evidence type="ECO:0000256" key="1">
    <source>
        <dbReference type="ARBA" id="ARBA00004752"/>
    </source>
</evidence>
<dbReference type="Pfam" id="PF03734">
    <property type="entry name" value="YkuD"/>
    <property type="match status" value="1"/>
</dbReference>
<keyword evidence="9 16" id="KW-0449">Lipoprotein</keyword>
<dbReference type="CDD" id="cd13432">
    <property type="entry name" value="LDT_IgD_like_2"/>
    <property type="match status" value="1"/>
</dbReference>
<keyword evidence="3" id="KW-0808">Transferase</keyword>
<dbReference type="SUPFAM" id="SSF141523">
    <property type="entry name" value="L,D-transpeptidase catalytic domain-like"/>
    <property type="match status" value="1"/>
</dbReference>
<dbReference type="InterPro" id="IPR038063">
    <property type="entry name" value="Transpep_catalytic_dom"/>
</dbReference>
<evidence type="ECO:0000256" key="5">
    <source>
        <dbReference type="ARBA" id="ARBA00022960"/>
    </source>
</evidence>
<evidence type="ECO:0000313" key="17">
    <source>
        <dbReference type="Proteomes" id="UP001240236"/>
    </source>
</evidence>
<keyword evidence="4 14" id="KW-0732">Signal</keyword>
<dbReference type="GO" id="GO:0018104">
    <property type="term" value="P:peptidoglycan-protein cross-linking"/>
    <property type="evidence" value="ECO:0007669"/>
    <property type="project" value="TreeGrafter"/>
</dbReference>
<keyword evidence="17" id="KW-1185">Reference proteome</keyword>
<feature type="signal peptide" evidence="14">
    <location>
        <begin position="1"/>
        <end position="17"/>
    </location>
</feature>
<dbReference type="GO" id="GO:0016746">
    <property type="term" value="F:acyltransferase activity"/>
    <property type="evidence" value="ECO:0007669"/>
    <property type="project" value="UniProtKB-KW"/>
</dbReference>
<proteinExistence type="predicted"/>
<dbReference type="RefSeq" id="WP_307241648.1">
    <property type="nucleotide sequence ID" value="NZ_JAUSUZ010000001.1"/>
</dbReference>
<dbReference type="PANTHER" id="PTHR30582:SF2">
    <property type="entry name" value="L,D-TRANSPEPTIDASE YCIB-RELATED"/>
    <property type="match status" value="1"/>
</dbReference>
<keyword evidence="10" id="KW-0012">Acyltransferase</keyword>
<evidence type="ECO:0000256" key="7">
    <source>
        <dbReference type="ARBA" id="ARBA00023136"/>
    </source>
</evidence>
<evidence type="ECO:0000256" key="2">
    <source>
        <dbReference type="ARBA" id="ARBA00022475"/>
    </source>
</evidence>
<evidence type="ECO:0000256" key="6">
    <source>
        <dbReference type="ARBA" id="ARBA00022984"/>
    </source>
</evidence>
<dbReference type="GO" id="GO:0071555">
    <property type="term" value="P:cell wall organization"/>
    <property type="evidence" value="ECO:0007669"/>
    <property type="project" value="UniProtKB-UniRule"/>
</dbReference>
<keyword evidence="8" id="KW-0564">Palmitate</keyword>
<keyword evidence="11 13" id="KW-0961">Cell wall biogenesis/degradation</keyword>
<dbReference type="InterPro" id="IPR041280">
    <property type="entry name" value="Big_10"/>
</dbReference>
<protein>
    <submittedName>
        <fullName evidence="16">Lipoprotein-anchoring transpeptidase ErfK/SrfK</fullName>
    </submittedName>
</protein>
<organism evidence="16 17">
    <name type="scientific">Catenuloplanes indicus</name>
    <dbReference type="NCBI Taxonomy" id="137267"/>
    <lineage>
        <taxon>Bacteria</taxon>
        <taxon>Bacillati</taxon>
        <taxon>Actinomycetota</taxon>
        <taxon>Actinomycetes</taxon>
        <taxon>Micromonosporales</taxon>
        <taxon>Micromonosporaceae</taxon>
        <taxon>Catenuloplanes</taxon>
    </lineage>
</organism>
<dbReference type="FunFam" id="2.40.440.10:FF:000005">
    <property type="entry name" value="L,D-transpeptidase 2"/>
    <property type="match status" value="1"/>
</dbReference>
<evidence type="ECO:0000256" key="12">
    <source>
        <dbReference type="ARBA" id="ARBA00060592"/>
    </source>
</evidence>
<evidence type="ECO:0000259" key="15">
    <source>
        <dbReference type="PROSITE" id="PS52029"/>
    </source>
</evidence>